<keyword evidence="3" id="KW-1185">Reference proteome</keyword>
<feature type="compositionally biased region" description="Low complexity" evidence="1">
    <location>
        <begin position="100"/>
        <end position="110"/>
    </location>
</feature>
<evidence type="ECO:0000313" key="2">
    <source>
        <dbReference type="EMBL" id="KAF4115406.1"/>
    </source>
</evidence>
<dbReference type="AlphaFoldDB" id="A0A7J6D7Y4"/>
<gene>
    <name evidence="2" type="ORF">G5714_002895</name>
</gene>
<name>A0A7J6D7Y4_9TELE</name>
<evidence type="ECO:0000256" key="1">
    <source>
        <dbReference type="SAM" id="MobiDB-lite"/>
    </source>
</evidence>
<comment type="caution">
    <text evidence="2">The sequence shown here is derived from an EMBL/GenBank/DDBJ whole genome shotgun (WGS) entry which is preliminary data.</text>
</comment>
<organism evidence="2 3">
    <name type="scientific">Onychostoma macrolepis</name>
    <dbReference type="NCBI Taxonomy" id="369639"/>
    <lineage>
        <taxon>Eukaryota</taxon>
        <taxon>Metazoa</taxon>
        <taxon>Chordata</taxon>
        <taxon>Craniata</taxon>
        <taxon>Vertebrata</taxon>
        <taxon>Euteleostomi</taxon>
        <taxon>Actinopterygii</taxon>
        <taxon>Neopterygii</taxon>
        <taxon>Teleostei</taxon>
        <taxon>Ostariophysi</taxon>
        <taxon>Cypriniformes</taxon>
        <taxon>Cyprinidae</taxon>
        <taxon>Acrossocheilinae</taxon>
        <taxon>Onychostoma</taxon>
    </lineage>
</organism>
<reference evidence="2 3" key="1">
    <citation type="submission" date="2020-04" db="EMBL/GenBank/DDBJ databases">
        <title>Chromosome-level genome assembly of a cyprinid fish Onychostoma macrolepis by integration of Nanopore Sequencing, Bionano and Hi-C technology.</title>
        <authorList>
            <person name="Wang D."/>
        </authorList>
    </citation>
    <scope>NUCLEOTIDE SEQUENCE [LARGE SCALE GENOMIC DNA]</scope>
    <source>
        <strain evidence="2">SWU-2019</strain>
        <tissue evidence="2">Muscle</tissue>
    </source>
</reference>
<evidence type="ECO:0000313" key="3">
    <source>
        <dbReference type="Proteomes" id="UP000579812"/>
    </source>
</evidence>
<proteinExistence type="predicted"/>
<dbReference type="EMBL" id="JAAMOB010000003">
    <property type="protein sequence ID" value="KAF4115406.1"/>
    <property type="molecule type" value="Genomic_DNA"/>
</dbReference>
<sequence length="149" mass="16489">MRAMIKALRRRVVVHEVAIKAAKEERLIPKSMLQKCRSLAREAIPKILDFMRLTSTRRRLFEQALEGPESSPVKGEAVPKPTKRKRAAATATKARKKPAKAPSPSSSSASETSQEGTEEEAVTAREKADPQPSPRTSKDPPQTPKRLLL</sequence>
<feature type="region of interest" description="Disordered" evidence="1">
    <location>
        <begin position="62"/>
        <end position="149"/>
    </location>
</feature>
<accession>A0A7J6D7Y4</accession>
<protein>
    <submittedName>
        <fullName evidence="2">Uncharacterized protein</fullName>
    </submittedName>
</protein>
<dbReference type="Proteomes" id="UP000579812">
    <property type="component" value="Unassembled WGS sequence"/>
</dbReference>
<feature type="compositionally biased region" description="Basic residues" evidence="1">
    <location>
        <begin position="81"/>
        <end position="99"/>
    </location>
</feature>